<protein>
    <submittedName>
        <fullName evidence="2">Putative thioredoxin</fullName>
    </submittedName>
</protein>
<name>A0A2Y9C0Y3_9MICO</name>
<evidence type="ECO:0000256" key="1">
    <source>
        <dbReference type="SAM" id="MobiDB-lite"/>
    </source>
</evidence>
<sequence length="122" mass="12703">MPEKPLTAASLRGAVDLSALAKPAAARPGAAPRSTEASGTPNGLVQQVDDNTFGAAVEMSLDVPVILAVYSGARPASQQHVDELASIVGSTAVGWSSPPPTSTPRCRSAKRCKSNRYRWCSR</sequence>
<feature type="compositionally biased region" description="Low complexity" evidence="1">
    <location>
        <begin position="23"/>
        <end position="32"/>
    </location>
</feature>
<organism evidence="2 3">
    <name type="scientific">Branchiibius hedensis</name>
    <dbReference type="NCBI Taxonomy" id="672460"/>
    <lineage>
        <taxon>Bacteria</taxon>
        <taxon>Bacillati</taxon>
        <taxon>Actinomycetota</taxon>
        <taxon>Actinomycetes</taxon>
        <taxon>Micrococcales</taxon>
        <taxon>Dermacoccaceae</taxon>
        <taxon>Branchiibius</taxon>
    </lineage>
</organism>
<dbReference type="EMBL" id="UESZ01000001">
    <property type="protein sequence ID" value="SSA33323.1"/>
    <property type="molecule type" value="Genomic_DNA"/>
</dbReference>
<evidence type="ECO:0000313" key="3">
    <source>
        <dbReference type="Proteomes" id="UP000250028"/>
    </source>
</evidence>
<reference evidence="3" key="1">
    <citation type="submission" date="2016-10" db="EMBL/GenBank/DDBJ databases">
        <authorList>
            <person name="Varghese N."/>
            <person name="Submissions S."/>
        </authorList>
    </citation>
    <scope>NUCLEOTIDE SEQUENCE [LARGE SCALE GENOMIC DNA]</scope>
    <source>
        <strain evidence="3">DSM 22951</strain>
    </source>
</reference>
<dbReference type="RefSeq" id="WP_245933961.1">
    <property type="nucleotide sequence ID" value="NZ_QGDN01000001.1"/>
</dbReference>
<feature type="compositionally biased region" description="Polar residues" evidence="1">
    <location>
        <begin position="35"/>
        <end position="46"/>
    </location>
</feature>
<proteinExistence type="predicted"/>
<evidence type="ECO:0000313" key="2">
    <source>
        <dbReference type="EMBL" id="SSA33323.1"/>
    </source>
</evidence>
<gene>
    <name evidence="2" type="ORF">SAMN04489750_0597</name>
</gene>
<accession>A0A2Y9C0Y3</accession>
<keyword evidence="3" id="KW-1185">Reference proteome</keyword>
<dbReference type="AlphaFoldDB" id="A0A2Y9C0Y3"/>
<dbReference type="Proteomes" id="UP000250028">
    <property type="component" value="Unassembled WGS sequence"/>
</dbReference>
<feature type="region of interest" description="Disordered" evidence="1">
    <location>
        <begin position="23"/>
        <end position="46"/>
    </location>
</feature>